<dbReference type="EMBL" id="LAZR01001291">
    <property type="protein sequence ID" value="KKN47164.1"/>
    <property type="molecule type" value="Genomic_DNA"/>
</dbReference>
<evidence type="ECO:0000313" key="2">
    <source>
        <dbReference type="EMBL" id="KKN47164.1"/>
    </source>
</evidence>
<sequence length="73" mass="8340">MNNNKKRSLGKRYTARQIVLTEQLRLAVIERRANDEDTQKKNASWGDSLPPLPPEPKGNEKRVIVISKRGKAE</sequence>
<feature type="region of interest" description="Disordered" evidence="1">
    <location>
        <begin position="31"/>
        <end position="73"/>
    </location>
</feature>
<organism evidence="2">
    <name type="scientific">marine sediment metagenome</name>
    <dbReference type="NCBI Taxonomy" id="412755"/>
    <lineage>
        <taxon>unclassified sequences</taxon>
        <taxon>metagenomes</taxon>
        <taxon>ecological metagenomes</taxon>
    </lineage>
</organism>
<protein>
    <submittedName>
        <fullName evidence="2">Uncharacterized protein</fullName>
    </submittedName>
</protein>
<evidence type="ECO:0000256" key="1">
    <source>
        <dbReference type="SAM" id="MobiDB-lite"/>
    </source>
</evidence>
<reference evidence="2" key="1">
    <citation type="journal article" date="2015" name="Nature">
        <title>Complex archaea that bridge the gap between prokaryotes and eukaryotes.</title>
        <authorList>
            <person name="Spang A."/>
            <person name="Saw J.H."/>
            <person name="Jorgensen S.L."/>
            <person name="Zaremba-Niedzwiedzka K."/>
            <person name="Martijn J."/>
            <person name="Lind A.E."/>
            <person name="van Eijk R."/>
            <person name="Schleper C."/>
            <person name="Guy L."/>
            <person name="Ettema T.J."/>
        </authorList>
    </citation>
    <scope>NUCLEOTIDE SEQUENCE</scope>
</reference>
<gene>
    <name evidence="2" type="ORF">LCGC14_0665600</name>
</gene>
<dbReference type="AlphaFoldDB" id="A0A0F9QXF3"/>
<feature type="compositionally biased region" description="Basic and acidic residues" evidence="1">
    <location>
        <begin position="31"/>
        <end position="40"/>
    </location>
</feature>
<proteinExistence type="predicted"/>
<name>A0A0F9QXF3_9ZZZZ</name>
<accession>A0A0F9QXF3</accession>
<comment type="caution">
    <text evidence="2">The sequence shown here is derived from an EMBL/GenBank/DDBJ whole genome shotgun (WGS) entry which is preliminary data.</text>
</comment>